<sequence>MPPGLRKRKDTAANGSKGCFGRESPEGNCPSVLALDAERIKIRTVAAGKEEGNGFRTPRV</sequence>
<keyword evidence="3" id="KW-1185">Reference proteome</keyword>
<dbReference type="EMBL" id="QWEG01000009">
    <property type="protein sequence ID" value="RHW38009.1"/>
    <property type="molecule type" value="Genomic_DNA"/>
</dbReference>
<dbReference type="Proteomes" id="UP000284416">
    <property type="component" value="Unassembled WGS sequence"/>
</dbReference>
<accession>A0A417YRU7</accession>
<feature type="region of interest" description="Disordered" evidence="1">
    <location>
        <begin position="1"/>
        <end position="28"/>
    </location>
</feature>
<evidence type="ECO:0000313" key="3">
    <source>
        <dbReference type="Proteomes" id="UP000284416"/>
    </source>
</evidence>
<name>A0A417YRU7_9BACI</name>
<dbReference type="AlphaFoldDB" id="A0A417YRU7"/>
<proteinExistence type="predicted"/>
<reference evidence="2 3" key="1">
    <citation type="journal article" date="2017" name="Int. J. Syst. Evol. Microbiol.">
        <title>Bacillus notoginsengisoli sp. nov., a novel bacterium isolated from the rhizosphere of Panax notoginseng.</title>
        <authorList>
            <person name="Zhang M.Y."/>
            <person name="Cheng J."/>
            <person name="Cai Y."/>
            <person name="Zhang T.Y."/>
            <person name="Wu Y.Y."/>
            <person name="Manikprabhu D."/>
            <person name="Li W.J."/>
            <person name="Zhang Y.X."/>
        </authorList>
    </citation>
    <scope>NUCLEOTIDE SEQUENCE [LARGE SCALE GENOMIC DNA]</scope>
    <source>
        <strain evidence="2 3">JCM 30743</strain>
    </source>
</reference>
<organism evidence="2 3">
    <name type="scientific">Neobacillus notoginsengisoli</name>
    <dbReference type="NCBI Taxonomy" id="1578198"/>
    <lineage>
        <taxon>Bacteria</taxon>
        <taxon>Bacillati</taxon>
        <taxon>Bacillota</taxon>
        <taxon>Bacilli</taxon>
        <taxon>Bacillales</taxon>
        <taxon>Bacillaceae</taxon>
        <taxon>Neobacillus</taxon>
    </lineage>
</organism>
<evidence type="ECO:0000256" key="1">
    <source>
        <dbReference type="SAM" id="MobiDB-lite"/>
    </source>
</evidence>
<evidence type="ECO:0000313" key="2">
    <source>
        <dbReference type="EMBL" id="RHW38009.1"/>
    </source>
</evidence>
<protein>
    <submittedName>
        <fullName evidence="2">Uncharacterized protein</fullName>
    </submittedName>
</protein>
<comment type="caution">
    <text evidence="2">The sequence shown here is derived from an EMBL/GenBank/DDBJ whole genome shotgun (WGS) entry which is preliminary data.</text>
</comment>
<gene>
    <name evidence="2" type="ORF">D1B31_14600</name>
</gene>